<dbReference type="Gene3D" id="2.60.120.260">
    <property type="entry name" value="Galactose-binding domain-like"/>
    <property type="match status" value="1"/>
</dbReference>
<evidence type="ECO:0000313" key="2">
    <source>
        <dbReference type="Proteomes" id="UP000694557"/>
    </source>
</evidence>
<dbReference type="GeneTree" id="ENSGT00940000179808"/>
<keyword evidence="2" id="KW-1185">Reference proteome</keyword>
<accession>A0A8C7FF56</accession>
<dbReference type="AlphaFoldDB" id="A0A8C7FF56"/>
<organism evidence="1 2">
    <name type="scientific">Oncorhynchus kisutch</name>
    <name type="common">Coho salmon</name>
    <name type="synonym">Salmo kisutch</name>
    <dbReference type="NCBI Taxonomy" id="8019"/>
    <lineage>
        <taxon>Eukaryota</taxon>
        <taxon>Metazoa</taxon>
        <taxon>Chordata</taxon>
        <taxon>Craniata</taxon>
        <taxon>Vertebrata</taxon>
        <taxon>Euteleostomi</taxon>
        <taxon>Actinopterygii</taxon>
        <taxon>Neopterygii</taxon>
        <taxon>Teleostei</taxon>
        <taxon>Protacanthopterygii</taxon>
        <taxon>Salmoniformes</taxon>
        <taxon>Salmonidae</taxon>
        <taxon>Salmoninae</taxon>
        <taxon>Oncorhynchus</taxon>
    </lineage>
</organism>
<evidence type="ECO:0008006" key="3">
    <source>
        <dbReference type="Google" id="ProtNLM"/>
    </source>
</evidence>
<dbReference type="Proteomes" id="UP000694557">
    <property type="component" value="Unassembled WGS sequence"/>
</dbReference>
<evidence type="ECO:0000313" key="1">
    <source>
        <dbReference type="Ensembl" id="ENSOKIP00005027179.1"/>
    </source>
</evidence>
<reference evidence="1" key="2">
    <citation type="submission" date="2025-09" db="UniProtKB">
        <authorList>
            <consortium name="Ensembl"/>
        </authorList>
    </citation>
    <scope>IDENTIFICATION</scope>
</reference>
<name>A0A8C7FF56_ONCKI</name>
<protein>
    <recommendedName>
        <fullName evidence="3">Laminin N-terminal domain-containing protein</fullName>
    </recommendedName>
</protein>
<reference evidence="1" key="1">
    <citation type="submission" date="2025-08" db="UniProtKB">
        <authorList>
            <consortium name="Ensembl"/>
        </authorList>
    </citation>
    <scope>IDENTIFICATION</scope>
</reference>
<dbReference type="Ensembl" id="ENSOKIT00005028798.1">
    <property type="protein sequence ID" value="ENSOKIP00005027179.1"/>
    <property type="gene ID" value="ENSOKIG00005011811.1"/>
</dbReference>
<sequence length="68" mass="7552">STNYFLNCLAATQRDCSRGACYPPMGDLLLGRDRQLHASSTCGLTGSEVFYMKYVFNVGRVGERCPRP</sequence>
<proteinExistence type="predicted"/>